<protein>
    <recommendedName>
        <fullName evidence="1">Aminoglycoside phosphotransferase domain-containing protein</fullName>
    </recommendedName>
</protein>
<dbReference type="InterPro" id="IPR002575">
    <property type="entry name" value="Aminoglycoside_PTrfase"/>
</dbReference>
<feature type="domain" description="Aminoglycoside phosphotransferase" evidence="1">
    <location>
        <begin position="25"/>
        <end position="254"/>
    </location>
</feature>
<proteinExistence type="predicted"/>
<dbReference type="InterPro" id="IPR011009">
    <property type="entry name" value="Kinase-like_dom_sf"/>
</dbReference>
<dbReference type="Proteomes" id="UP000177458">
    <property type="component" value="Unassembled WGS sequence"/>
</dbReference>
<dbReference type="Gene3D" id="3.90.1200.10">
    <property type="match status" value="1"/>
</dbReference>
<accession>A0A1F4UYZ9</accession>
<organism evidence="2 3">
    <name type="scientific">candidate division WWE3 bacterium RIFCSPLOWO2_01_FULL_37_15</name>
    <dbReference type="NCBI Taxonomy" id="1802622"/>
    <lineage>
        <taxon>Bacteria</taxon>
        <taxon>Katanobacteria</taxon>
    </lineage>
</organism>
<dbReference type="SUPFAM" id="SSF56112">
    <property type="entry name" value="Protein kinase-like (PK-like)"/>
    <property type="match status" value="1"/>
</dbReference>
<evidence type="ECO:0000259" key="1">
    <source>
        <dbReference type="Pfam" id="PF01636"/>
    </source>
</evidence>
<name>A0A1F4UYZ9_UNCKA</name>
<sequence>MLEFEGKNVLINECNKKLNIEISDINQVSWGGNNRLYYIRSSDNKEFFAKFYYNDKRKRLYNEFTSYDFLRRKGFTDVPIPYLKNEELNFGVYSYEKGRVKNNEELTTKDIDIIVDFFIKLESIDQKQVDVVFDYIPVAHITPDQYLTNVRNKLNKFKVYIELQEASKKAVEFFGKNQVEKTITSFADILTSKLQIYSKDAMEQSKYISLGVTDFGADNLIIKEDGSHCFIDFEDFGWNNPLATVADFVNHIKRKNMPKHLKEYFILQYKNRSLLSQNFKSMLDLILTLDLLEWLSTFLFWITPEKVNVRKFANPNFDEEAYIQEKIDAFFIYKTSLEDYLRT</sequence>
<dbReference type="EMBL" id="MEVF01000011">
    <property type="protein sequence ID" value="OGC50050.1"/>
    <property type="molecule type" value="Genomic_DNA"/>
</dbReference>
<dbReference type="AlphaFoldDB" id="A0A1F4UYZ9"/>
<reference evidence="2 3" key="1">
    <citation type="journal article" date="2016" name="Nat. Commun.">
        <title>Thousands of microbial genomes shed light on interconnected biogeochemical processes in an aquifer system.</title>
        <authorList>
            <person name="Anantharaman K."/>
            <person name="Brown C.T."/>
            <person name="Hug L.A."/>
            <person name="Sharon I."/>
            <person name="Castelle C.J."/>
            <person name="Probst A.J."/>
            <person name="Thomas B.C."/>
            <person name="Singh A."/>
            <person name="Wilkins M.J."/>
            <person name="Karaoz U."/>
            <person name="Brodie E.L."/>
            <person name="Williams K.H."/>
            <person name="Hubbard S.S."/>
            <person name="Banfield J.F."/>
        </authorList>
    </citation>
    <scope>NUCLEOTIDE SEQUENCE [LARGE SCALE GENOMIC DNA]</scope>
</reference>
<evidence type="ECO:0000313" key="3">
    <source>
        <dbReference type="Proteomes" id="UP000177458"/>
    </source>
</evidence>
<evidence type="ECO:0000313" key="2">
    <source>
        <dbReference type="EMBL" id="OGC50050.1"/>
    </source>
</evidence>
<dbReference type="Pfam" id="PF01636">
    <property type="entry name" value="APH"/>
    <property type="match status" value="1"/>
</dbReference>
<comment type="caution">
    <text evidence="2">The sequence shown here is derived from an EMBL/GenBank/DDBJ whole genome shotgun (WGS) entry which is preliminary data.</text>
</comment>
<gene>
    <name evidence="2" type="ORF">A3A69_01615</name>
</gene>